<dbReference type="SMART" id="SM00355">
    <property type="entry name" value="ZnF_C2H2"/>
    <property type="match status" value="7"/>
</dbReference>
<protein>
    <recommendedName>
        <fullName evidence="12">C2H2-type domain-containing protein</fullName>
    </recommendedName>
</protein>
<dbReference type="InterPro" id="IPR050331">
    <property type="entry name" value="Zinc_finger"/>
</dbReference>
<keyword evidence="14" id="KW-1185">Reference proteome</keyword>
<dbReference type="KEGG" id="vde:111253652"/>
<name>A0A7M7L2H2_VARDE</name>
<dbReference type="OrthoDB" id="6473806at2759"/>
<dbReference type="Gene3D" id="3.30.160.60">
    <property type="entry name" value="Classic Zinc Finger"/>
    <property type="match status" value="7"/>
</dbReference>
<organism evidence="13 14">
    <name type="scientific">Varroa destructor</name>
    <name type="common">Honeybee mite</name>
    <dbReference type="NCBI Taxonomy" id="109461"/>
    <lineage>
        <taxon>Eukaryota</taxon>
        <taxon>Metazoa</taxon>
        <taxon>Ecdysozoa</taxon>
        <taxon>Arthropoda</taxon>
        <taxon>Chelicerata</taxon>
        <taxon>Arachnida</taxon>
        <taxon>Acari</taxon>
        <taxon>Parasitiformes</taxon>
        <taxon>Mesostigmata</taxon>
        <taxon>Gamasina</taxon>
        <taxon>Dermanyssoidea</taxon>
        <taxon>Varroidae</taxon>
        <taxon>Varroa</taxon>
    </lineage>
</organism>
<dbReference type="FunFam" id="3.30.160.60:FF:000325">
    <property type="entry name" value="ZFP90 zinc finger protein"/>
    <property type="match status" value="1"/>
</dbReference>
<feature type="compositionally biased region" description="Acidic residues" evidence="11">
    <location>
        <begin position="392"/>
        <end position="403"/>
    </location>
</feature>
<dbReference type="GeneID" id="111253652"/>
<dbReference type="Pfam" id="PF00096">
    <property type="entry name" value="zf-C2H2"/>
    <property type="match status" value="4"/>
</dbReference>
<evidence type="ECO:0000259" key="12">
    <source>
        <dbReference type="PROSITE" id="PS50157"/>
    </source>
</evidence>
<dbReference type="PANTHER" id="PTHR16515:SF60">
    <property type="entry name" value="ZINC FINGER PROTEIN 436"/>
    <property type="match status" value="1"/>
</dbReference>
<keyword evidence="8" id="KW-0804">Transcription</keyword>
<evidence type="ECO:0000256" key="5">
    <source>
        <dbReference type="ARBA" id="ARBA00022833"/>
    </source>
</evidence>
<dbReference type="GO" id="GO:0003677">
    <property type="term" value="F:DNA binding"/>
    <property type="evidence" value="ECO:0007669"/>
    <property type="project" value="UniProtKB-KW"/>
</dbReference>
<dbReference type="FunFam" id="3.30.160.60:FF:000394">
    <property type="entry name" value="Zinc finger protein 836"/>
    <property type="match status" value="1"/>
</dbReference>
<reference evidence="13" key="1">
    <citation type="submission" date="2021-01" db="UniProtKB">
        <authorList>
            <consortium name="EnsemblMetazoa"/>
        </authorList>
    </citation>
    <scope>IDENTIFICATION</scope>
</reference>
<proteinExistence type="predicted"/>
<dbReference type="PANTHER" id="PTHR16515">
    <property type="entry name" value="PR DOMAIN ZINC FINGER PROTEIN"/>
    <property type="match status" value="1"/>
</dbReference>
<keyword evidence="6" id="KW-0805">Transcription regulation</keyword>
<feature type="domain" description="C2H2-type" evidence="12">
    <location>
        <begin position="306"/>
        <end position="333"/>
    </location>
</feature>
<evidence type="ECO:0000256" key="9">
    <source>
        <dbReference type="ARBA" id="ARBA00023242"/>
    </source>
</evidence>
<dbReference type="RefSeq" id="XP_022669106.1">
    <property type="nucleotide sequence ID" value="XM_022813371.1"/>
</dbReference>
<evidence type="ECO:0000256" key="10">
    <source>
        <dbReference type="PROSITE-ProRule" id="PRU00042"/>
    </source>
</evidence>
<dbReference type="OMA" id="IVHERGH"/>
<dbReference type="GO" id="GO:0005634">
    <property type="term" value="C:nucleus"/>
    <property type="evidence" value="ECO:0007669"/>
    <property type="project" value="UniProtKB-SubCell"/>
</dbReference>
<feature type="domain" description="C2H2-type" evidence="12">
    <location>
        <begin position="278"/>
        <end position="305"/>
    </location>
</feature>
<evidence type="ECO:0000313" key="14">
    <source>
        <dbReference type="Proteomes" id="UP000594260"/>
    </source>
</evidence>
<comment type="subcellular location">
    <subcellularLocation>
        <location evidence="1">Nucleus</location>
    </subcellularLocation>
</comment>
<keyword evidence="5" id="KW-0862">Zinc</keyword>
<evidence type="ECO:0000256" key="2">
    <source>
        <dbReference type="ARBA" id="ARBA00022723"/>
    </source>
</evidence>
<dbReference type="AlphaFoldDB" id="A0A7M7L2H2"/>
<sequence>MVKVLKARSQKALGKLHRDISTSNSALTQTRLQFKPIIKFEIEDSKRSSVLIDCLPRIHHHSRVKSDLETLTADLIVNAIAENEEVQKLTSSLAAASGNSQKDVISRVKKEVSEVAVEDLISVKLEKEDLEDLDPTKQLKNATRQTSELAGEKRHRAARSNVERPFECSFCEKAFKRRAHLQTHENAHRGIKPFKCKHCDRAFTDRNAQVCHERLHDGIKPYACEECGRKFTQRSDYVKHSRTHTGERTHQCRYCDAKFIGSSNLIVHERGHTGERPHKCDKCKATFSKHGDLTRHQRIHTGERPYECKYCTDRFTQPAHRRVHEMAHLKVKPHKCRYCSTSFLRIGDLNRHEKRHPQFTGTLKRRNEISRVNKTEIESDRAESQLEKVILDEDSNSEEPSSD</sequence>
<evidence type="ECO:0000256" key="1">
    <source>
        <dbReference type="ARBA" id="ARBA00004123"/>
    </source>
</evidence>
<dbReference type="PROSITE" id="PS50157">
    <property type="entry name" value="ZINC_FINGER_C2H2_2"/>
    <property type="match status" value="7"/>
</dbReference>
<dbReference type="InterPro" id="IPR013087">
    <property type="entry name" value="Znf_C2H2_type"/>
</dbReference>
<dbReference type="FunFam" id="3.30.160.60:FF:000516">
    <property type="entry name" value="zinc finger protein 771"/>
    <property type="match status" value="1"/>
</dbReference>
<keyword evidence="9" id="KW-0539">Nucleus</keyword>
<dbReference type="FunFam" id="3.30.160.60:FF:000045">
    <property type="entry name" value="ZFP69 zinc finger protein B"/>
    <property type="match status" value="1"/>
</dbReference>
<dbReference type="InParanoid" id="A0A7M7L2H2"/>
<dbReference type="InterPro" id="IPR036236">
    <property type="entry name" value="Znf_C2H2_sf"/>
</dbReference>
<dbReference type="GO" id="GO:0010468">
    <property type="term" value="P:regulation of gene expression"/>
    <property type="evidence" value="ECO:0007669"/>
    <property type="project" value="TreeGrafter"/>
</dbReference>
<evidence type="ECO:0000313" key="13">
    <source>
        <dbReference type="EnsemblMetazoa" id="XP_022669106"/>
    </source>
</evidence>
<feature type="domain" description="C2H2-type" evidence="12">
    <location>
        <begin position="334"/>
        <end position="356"/>
    </location>
</feature>
<dbReference type="SUPFAM" id="SSF57667">
    <property type="entry name" value="beta-beta-alpha zinc fingers"/>
    <property type="match status" value="4"/>
</dbReference>
<evidence type="ECO:0000256" key="4">
    <source>
        <dbReference type="ARBA" id="ARBA00022771"/>
    </source>
</evidence>
<feature type="region of interest" description="Disordered" evidence="11">
    <location>
        <begin position="374"/>
        <end position="403"/>
    </location>
</feature>
<evidence type="ECO:0000256" key="6">
    <source>
        <dbReference type="ARBA" id="ARBA00023015"/>
    </source>
</evidence>
<evidence type="ECO:0000256" key="7">
    <source>
        <dbReference type="ARBA" id="ARBA00023125"/>
    </source>
</evidence>
<keyword evidence="4 10" id="KW-0863">Zinc-finger</keyword>
<keyword evidence="7" id="KW-0238">DNA-binding</keyword>
<feature type="domain" description="C2H2-type" evidence="12">
    <location>
        <begin position="250"/>
        <end position="277"/>
    </location>
</feature>
<dbReference type="PROSITE" id="PS00028">
    <property type="entry name" value="ZINC_FINGER_C2H2_1"/>
    <property type="match status" value="7"/>
</dbReference>
<feature type="domain" description="C2H2-type" evidence="12">
    <location>
        <begin position="194"/>
        <end position="221"/>
    </location>
</feature>
<evidence type="ECO:0000256" key="8">
    <source>
        <dbReference type="ARBA" id="ARBA00023163"/>
    </source>
</evidence>
<dbReference type="Proteomes" id="UP000594260">
    <property type="component" value="Unplaced"/>
</dbReference>
<keyword evidence="3" id="KW-0677">Repeat</keyword>
<keyword evidence="2" id="KW-0479">Metal-binding</keyword>
<feature type="domain" description="C2H2-type" evidence="12">
    <location>
        <begin position="222"/>
        <end position="249"/>
    </location>
</feature>
<dbReference type="GO" id="GO:0008270">
    <property type="term" value="F:zinc ion binding"/>
    <property type="evidence" value="ECO:0007669"/>
    <property type="project" value="UniProtKB-KW"/>
</dbReference>
<feature type="domain" description="C2H2-type" evidence="12">
    <location>
        <begin position="166"/>
        <end position="193"/>
    </location>
</feature>
<evidence type="ECO:0000256" key="3">
    <source>
        <dbReference type="ARBA" id="ARBA00022737"/>
    </source>
</evidence>
<dbReference type="EnsemblMetazoa" id="XM_022813371">
    <property type="protein sequence ID" value="XP_022669106"/>
    <property type="gene ID" value="LOC111253652"/>
</dbReference>
<accession>A0A7M7L2H2</accession>
<evidence type="ECO:0000256" key="11">
    <source>
        <dbReference type="SAM" id="MobiDB-lite"/>
    </source>
</evidence>
<feature type="compositionally biased region" description="Basic and acidic residues" evidence="11">
    <location>
        <begin position="374"/>
        <end position="391"/>
    </location>
</feature>
<dbReference type="FunFam" id="3.30.160.60:FF:000100">
    <property type="entry name" value="Zinc finger 45-like"/>
    <property type="match status" value="1"/>
</dbReference>